<dbReference type="InterPro" id="IPR051423">
    <property type="entry name" value="CD225/Dispanin"/>
</dbReference>
<name>A0A3P8Z3A6_ESOLU</name>
<evidence type="ECO:0000256" key="1">
    <source>
        <dbReference type="ARBA" id="ARBA00004370"/>
    </source>
</evidence>
<dbReference type="GO" id="GO:0016020">
    <property type="term" value="C:membrane"/>
    <property type="evidence" value="ECO:0007669"/>
    <property type="project" value="UniProtKB-SubCell"/>
</dbReference>
<evidence type="ECO:0000256" key="3">
    <source>
        <dbReference type="ARBA" id="ARBA00022692"/>
    </source>
</evidence>
<accession>A0A3P8Z3A6</accession>
<evidence type="ECO:0008006" key="9">
    <source>
        <dbReference type="Google" id="ProtNLM"/>
    </source>
</evidence>
<reference evidence="7" key="4">
    <citation type="submission" date="2025-09" db="UniProtKB">
        <authorList>
            <consortium name="Ensembl"/>
        </authorList>
    </citation>
    <scope>IDENTIFICATION</scope>
</reference>
<reference evidence="7" key="3">
    <citation type="submission" date="2025-08" db="UniProtKB">
        <authorList>
            <consortium name="Ensembl"/>
        </authorList>
    </citation>
    <scope>IDENTIFICATION</scope>
</reference>
<dbReference type="Ensembl" id="ENSELUT00000034442.3">
    <property type="protein sequence ID" value="ENSELUP00000023294.2"/>
    <property type="gene ID" value="ENSELUG00000022165.3"/>
</dbReference>
<dbReference type="STRING" id="8010.ENSELUP00000023294"/>
<feature type="transmembrane region" description="Helical" evidence="6">
    <location>
        <begin position="79"/>
        <end position="100"/>
    </location>
</feature>
<keyword evidence="5 6" id="KW-0472">Membrane</keyword>
<evidence type="ECO:0000256" key="5">
    <source>
        <dbReference type="ARBA" id="ARBA00023136"/>
    </source>
</evidence>
<dbReference type="PANTHER" id="PTHR14948">
    <property type="entry name" value="NG5"/>
    <property type="match status" value="1"/>
</dbReference>
<evidence type="ECO:0000256" key="6">
    <source>
        <dbReference type="SAM" id="Phobius"/>
    </source>
</evidence>
<organism evidence="7 8">
    <name type="scientific">Esox lucius</name>
    <name type="common">Northern pike</name>
    <dbReference type="NCBI Taxonomy" id="8010"/>
    <lineage>
        <taxon>Eukaryota</taxon>
        <taxon>Metazoa</taxon>
        <taxon>Chordata</taxon>
        <taxon>Craniata</taxon>
        <taxon>Vertebrata</taxon>
        <taxon>Euteleostomi</taxon>
        <taxon>Actinopterygii</taxon>
        <taxon>Neopterygii</taxon>
        <taxon>Teleostei</taxon>
        <taxon>Protacanthopterygii</taxon>
        <taxon>Esociformes</taxon>
        <taxon>Esocidae</taxon>
        <taxon>Esox</taxon>
    </lineage>
</organism>
<dbReference type="AlphaFoldDB" id="A0A3P8Z3A6"/>
<evidence type="ECO:0000256" key="4">
    <source>
        <dbReference type="ARBA" id="ARBA00022989"/>
    </source>
</evidence>
<evidence type="ECO:0000256" key="2">
    <source>
        <dbReference type="ARBA" id="ARBA00006843"/>
    </source>
</evidence>
<dbReference type="GeneTree" id="ENSGT00940000166706"/>
<dbReference type="Pfam" id="PF04505">
    <property type="entry name" value="CD225"/>
    <property type="match status" value="1"/>
</dbReference>
<keyword evidence="4 6" id="KW-1133">Transmembrane helix</keyword>
<dbReference type="InParanoid" id="A0A3P8Z3A6"/>
<dbReference type="Bgee" id="ENSELUG00000022165">
    <property type="expression patterns" value="Expressed in spleen and 15 other cell types or tissues"/>
</dbReference>
<keyword evidence="8" id="KW-1185">Reference proteome</keyword>
<dbReference type="InterPro" id="IPR007593">
    <property type="entry name" value="CD225/Dispanin_fam"/>
</dbReference>
<dbReference type="PANTHER" id="PTHR14948:SF46">
    <property type="entry name" value="DISPANIN SUBFAMILY A MEMBER 2B-LIKE-RELATED"/>
    <property type="match status" value="1"/>
</dbReference>
<proteinExistence type="inferred from homology"/>
<protein>
    <recommendedName>
        <fullName evidence="9">Transmembrane protein 91</fullName>
    </recommendedName>
</protein>
<reference evidence="8" key="1">
    <citation type="journal article" date="2014" name="PLoS ONE">
        <title>The genome and linkage map of the northern pike (Esox lucius): conserved synteny revealed between the salmonid sister group and the Neoteleostei.</title>
        <authorList>
            <person name="Rondeau E.B."/>
            <person name="Minkley D.R."/>
            <person name="Leong J.S."/>
            <person name="Messmer A.M."/>
            <person name="Jantzen J.R."/>
            <person name="von Schalburg K.R."/>
            <person name="Lemon C."/>
            <person name="Bird N.H."/>
            <person name="Koop B.F."/>
        </authorList>
    </citation>
    <scope>NUCLEOTIDE SEQUENCE</scope>
</reference>
<feature type="transmembrane region" description="Helical" evidence="6">
    <location>
        <begin position="45"/>
        <end position="67"/>
    </location>
</feature>
<keyword evidence="3 6" id="KW-0812">Transmembrane</keyword>
<comment type="similarity">
    <text evidence="2">Belongs to the CD225/Dispanin family.</text>
</comment>
<evidence type="ECO:0000313" key="8">
    <source>
        <dbReference type="Proteomes" id="UP000265140"/>
    </source>
</evidence>
<comment type="subcellular location">
    <subcellularLocation>
        <location evidence="1">Membrane</location>
    </subcellularLocation>
</comment>
<reference evidence="7" key="2">
    <citation type="submission" date="2020-02" db="EMBL/GenBank/DDBJ databases">
        <title>Esox lucius (northern pike) genome, fEsoLuc1, primary haplotype.</title>
        <authorList>
            <person name="Myers G."/>
            <person name="Karagic N."/>
            <person name="Meyer A."/>
            <person name="Pippel M."/>
            <person name="Reichard M."/>
            <person name="Winkler S."/>
            <person name="Tracey A."/>
            <person name="Sims Y."/>
            <person name="Howe K."/>
            <person name="Rhie A."/>
            <person name="Formenti G."/>
            <person name="Durbin R."/>
            <person name="Fedrigo O."/>
            <person name="Jarvis E.D."/>
        </authorList>
    </citation>
    <scope>NUCLEOTIDE SEQUENCE [LARGE SCALE GENOMIC DNA]</scope>
</reference>
<evidence type="ECO:0000313" key="7">
    <source>
        <dbReference type="Ensembl" id="ENSELUP00000023294.2"/>
    </source>
</evidence>
<sequence length="102" mass="11355">NMVTGRLKNKEKQEENYRPTAITVQPTVFVTQGALPRPLPDYLCYSIFTMLCCCLPLGTAALIYSVLVSESFIAARLKCLQEMCAPFLPYSAIFLVLSLVCI</sequence>
<dbReference type="Proteomes" id="UP000265140">
    <property type="component" value="Chromosome 20"/>
</dbReference>